<dbReference type="Gene3D" id="1.10.10.10">
    <property type="entry name" value="Winged helix-like DNA-binding domain superfamily/Winged helix DNA-binding domain"/>
    <property type="match status" value="1"/>
</dbReference>
<evidence type="ECO:0000259" key="3">
    <source>
        <dbReference type="Pfam" id="PF08279"/>
    </source>
</evidence>
<feature type="binding site" evidence="1">
    <location>
        <position position="90"/>
    </location>
    <ligand>
        <name>Ni(2+)</name>
        <dbReference type="ChEBI" id="CHEBI:49786"/>
    </ligand>
</feature>
<dbReference type="PANTHER" id="PTHR40068">
    <property type="entry name" value="TRANSCRIPTION REPRESSOR NIAR-RELATED"/>
    <property type="match status" value="1"/>
</dbReference>
<keyword evidence="5" id="KW-1185">Reference proteome</keyword>
<evidence type="ECO:0000256" key="1">
    <source>
        <dbReference type="PIRSR" id="PIRSR037847-1"/>
    </source>
</evidence>
<accession>A0A3S2X4J5</accession>
<evidence type="ECO:0000313" key="5">
    <source>
        <dbReference type="Proteomes" id="UP000288024"/>
    </source>
</evidence>
<sequence>MEEKKMLGEERRSYILSLLKENSRPYTGSELSKLTNVSRQIIVGDITLLKAKNEPIIATSQGYLYLQQSKPELFEKIIACNHAPEKTEEELLLIVDYGVTVKDVKIEHPVYGDLTASILVSNRKEVQQFMKKIQSTNAVYLSQLTSGIHLHTLTANSQSALTEAEAALRNAGFLIGLDD</sequence>
<dbReference type="Pfam" id="PF08279">
    <property type="entry name" value="HTH_11"/>
    <property type="match status" value="1"/>
</dbReference>
<dbReference type="SUPFAM" id="SSF46785">
    <property type="entry name" value="Winged helix' DNA-binding domain"/>
    <property type="match status" value="1"/>
</dbReference>
<protein>
    <submittedName>
        <fullName evidence="4">Transcription repressor NadR</fullName>
    </submittedName>
</protein>
<dbReference type="Pfam" id="PF02829">
    <property type="entry name" value="3H"/>
    <property type="match status" value="1"/>
</dbReference>
<dbReference type="InterPro" id="IPR036388">
    <property type="entry name" value="WH-like_DNA-bd_sf"/>
</dbReference>
<organism evidence="4 5">
    <name type="scientific">Niallia taxi</name>
    <dbReference type="NCBI Taxonomy" id="2499688"/>
    <lineage>
        <taxon>Bacteria</taxon>
        <taxon>Bacillati</taxon>
        <taxon>Bacillota</taxon>
        <taxon>Bacilli</taxon>
        <taxon>Bacillales</taxon>
        <taxon>Bacillaceae</taxon>
        <taxon>Niallia</taxon>
    </lineage>
</organism>
<dbReference type="PIRSF" id="PIRSF037847">
    <property type="entry name" value="NiaR"/>
    <property type="match status" value="1"/>
</dbReference>
<dbReference type="AlphaFoldDB" id="A0A3S2X4J5"/>
<dbReference type="InterPro" id="IPR026043">
    <property type="entry name" value="NadR"/>
</dbReference>
<dbReference type="RefSeq" id="WP_127737304.1">
    <property type="nucleotide sequence ID" value="NZ_CAJCKN010000051.1"/>
</dbReference>
<name>A0A3S2X4J5_9BACI</name>
<gene>
    <name evidence="4" type="ORF">EM808_06160</name>
</gene>
<dbReference type="PANTHER" id="PTHR40068:SF1">
    <property type="entry name" value="TRANSCRIPTION REPRESSOR NIAR-RELATED"/>
    <property type="match status" value="1"/>
</dbReference>
<feature type="domain" description="3H" evidence="2">
    <location>
        <begin position="78"/>
        <end position="174"/>
    </location>
</feature>
<dbReference type="Proteomes" id="UP000288024">
    <property type="component" value="Unassembled WGS sequence"/>
</dbReference>
<feature type="domain" description="Helix-turn-helix type 11" evidence="3">
    <location>
        <begin position="11"/>
        <end position="63"/>
    </location>
</feature>
<dbReference type="InterPro" id="IPR036390">
    <property type="entry name" value="WH_DNA-bd_sf"/>
</dbReference>
<evidence type="ECO:0000313" key="4">
    <source>
        <dbReference type="EMBL" id="RVT65093.1"/>
    </source>
</evidence>
<feature type="binding site" evidence="1">
    <location>
        <position position="149"/>
    </location>
    <ligand>
        <name>Ni(2+)</name>
        <dbReference type="ChEBI" id="CHEBI:49786"/>
    </ligand>
</feature>
<feature type="binding site" evidence="1">
    <location>
        <position position="151"/>
    </location>
    <ligand>
        <name>Ni(2+)</name>
        <dbReference type="ChEBI" id="CHEBI:49786"/>
    </ligand>
</feature>
<proteinExistence type="predicted"/>
<dbReference type="SUPFAM" id="SSF75500">
    <property type="entry name" value="Putative transcriptional regulator TM1602, C-terminal domain"/>
    <property type="match status" value="1"/>
</dbReference>
<dbReference type="Gene3D" id="3.30.1340.20">
    <property type="entry name" value="3H domain"/>
    <property type="match status" value="1"/>
</dbReference>
<reference evidence="4 5" key="1">
    <citation type="submission" date="2019-01" db="EMBL/GenBank/DDBJ databases">
        <title>Bacillus sp. M5HDSG1-1, whole genome shotgun sequence.</title>
        <authorList>
            <person name="Tuo L."/>
        </authorList>
    </citation>
    <scope>NUCLEOTIDE SEQUENCE [LARGE SCALE GENOMIC DNA]</scope>
    <source>
        <strain evidence="4 5">M5HDSG1-1</strain>
    </source>
</reference>
<keyword evidence="1" id="KW-0479">Metal-binding</keyword>
<dbReference type="EMBL" id="RZTZ01000002">
    <property type="protein sequence ID" value="RVT65093.1"/>
    <property type="molecule type" value="Genomic_DNA"/>
</dbReference>
<comment type="caution">
    <text evidence="4">The sequence shown here is derived from an EMBL/GenBank/DDBJ whole genome shotgun (WGS) entry which is preliminary data.</text>
</comment>
<dbReference type="InterPro" id="IPR035922">
    <property type="entry name" value="3H_dom_sf"/>
</dbReference>
<evidence type="ECO:0000259" key="2">
    <source>
        <dbReference type="Pfam" id="PF02829"/>
    </source>
</evidence>
<feature type="binding site" evidence="1">
    <location>
        <position position="82"/>
    </location>
    <ligand>
        <name>Ni(2+)</name>
        <dbReference type="ChEBI" id="CHEBI:49786"/>
    </ligand>
</feature>
<keyword evidence="1" id="KW-0533">Nickel</keyword>
<dbReference type="GO" id="GO:0046872">
    <property type="term" value="F:metal ion binding"/>
    <property type="evidence" value="ECO:0007669"/>
    <property type="project" value="UniProtKB-KW"/>
</dbReference>
<dbReference type="InterPro" id="IPR013196">
    <property type="entry name" value="HTH_11"/>
</dbReference>
<dbReference type="InterPro" id="IPR004173">
    <property type="entry name" value="3H_domain"/>
</dbReference>